<accession>A0A8S9KFH8</accession>
<proteinExistence type="predicted"/>
<gene>
    <name evidence="2" type="ORF">F2Q70_00045633</name>
</gene>
<dbReference type="AlphaFoldDB" id="A0A8S9KFH8"/>
<dbReference type="EMBL" id="QGKY02000164">
    <property type="protein sequence ID" value="KAF2592517.1"/>
    <property type="molecule type" value="Genomic_DNA"/>
</dbReference>
<name>A0A8S9KFH8_BRACR</name>
<protein>
    <submittedName>
        <fullName evidence="2">Uncharacterized protein</fullName>
    </submittedName>
</protein>
<sequence>MTQEPRTSTVFINLEDHRTLPGNMTPTTEEHFQRLYWRLWGFKQLQRARRSFGEPQREDQSTVETEMTTGDDQVTQKNSVESQRHRQSYTTGYHRWIVTKGSAKPPESKSATQRQRDRCTPESIFANRKSKTSDITTATLCFSKVVER</sequence>
<evidence type="ECO:0000256" key="1">
    <source>
        <dbReference type="SAM" id="MobiDB-lite"/>
    </source>
</evidence>
<feature type="region of interest" description="Disordered" evidence="1">
    <location>
        <begin position="49"/>
        <end position="125"/>
    </location>
</feature>
<comment type="caution">
    <text evidence="2">The sequence shown here is derived from an EMBL/GenBank/DDBJ whole genome shotgun (WGS) entry which is preliminary data.</text>
</comment>
<feature type="compositionally biased region" description="Polar residues" evidence="1">
    <location>
        <begin position="62"/>
        <end position="81"/>
    </location>
</feature>
<evidence type="ECO:0000313" key="2">
    <source>
        <dbReference type="EMBL" id="KAF2592517.1"/>
    </source>
</evidence>
<organism evidence="2">
    <name type="scientific">Brassica cretica</name>
    <name type="common">Mustard</name>
    <dbReference type="NCBI Taxonomy" id="69181"/>
    <lineage>
        <taxon>Eukaryota</taxon>
        <taxon>Viridiplantae</taxon>
        <taxon>Streptophyta</taxon>
        <taxon>Embryophyta</taxon>
        <taxon>Tracheophyta</taxon>
        <taxon>Spermatophyta</taxon>
        <taxon>Magnoliopsida</taxon>
        <taxon>eudicotyledons</taxon>
        <taxon>Gunneridae</taxon>
        <taxon>Pentapetalae</taxon>
        <taxon>rosids</taxon>
        <taxon>malvids</taxon>
        <taxon>Brassicales</taxon>
        <taxon>Brassicaceae</taxon>
        <taxon>Brassiceae</taxon>
        <taxon>Brassica</taxon>
    </lineage>
</organism>
<feature type="compositionally biased region" description="Basic and acidic residues" evidence="1">
    <location>
        <begin position="51"/>
        <end position="60"/>
    </location>
</feature>
<reference evidence="2" key="1">
    <citation type="submission" date="2019-12" db="EMBL/GenBank/DDBJ databases">
        <title>Genome sequencing and annotation of Brassica cretica.</title>
        <authorList>
            <person name="Studholme D.J."/>
            <person name="Sarris P.F."/>
        </authorList>
    </citation>
    <scope>NUCLEOTIDE SEQUENCE</scope>
    <source>
        <strain evidence="2">PFS-102/07</strain>
        <tissue evidence="2">Leaf</tissue>
    </source>
</reference>